<reference evidence="3 4" key="1">
    <citation type="submission" date="2016-10" db="EMBL/GenBank/DDBJ databases">
        <authorList>
            <person name="de Groot N.N."/>
        </authorList>
    </citation>
    <scope>NUCLEOTIDE SEQUENCE [LARGE SCALE GENOMIC DNA]</scope>
    <source>
        <strain evidence="3 4">CGMCC 1.11156</strain>
    </source>
</reference>
<evidence type="ECO:0000313" key="4">
    <source>
        <dbReference type="Proteomes" id="UP000198649"/>
    </source>
</evidence>
<dbReference type="GO" id="GO:0000166">
    <property type="term" value="F:nucleotide binding"/>
    <property type="evidence" value="ECO:0007669"/>
    <property type="project" value="InterPro"/>
</dbReference>
<evidence type="ECO:0000259" key="1">
    <source>
        <dbReference type="Pfam" id="PF01408"/>
    </source>
</evidence>
<dbReference type="AlphaFoldDB" id="A0A1I3N7B8"/>
<dbReference type="PANTHER" id="PTHR43377:SF2">
    <property type="entry name" value="BINDING ROSSMANN FOLD OXIDOREDUCTASE, PUTATIVE (AFU_ORTHOLOGUE AFUA_4G00560)-RELATED"/>
    <property type="match status" value="1"/>
</dbReference>
<proteinExistence type="predicted"/>
<dbReference type="OrthoDB" id="9792085at2"/>
<protein>
    <submittedName>
        <fullName evidence="3">Predicted dehydrogenase</fullName>
    </submittedName>
</protein>
<evidence type="ECO:0000259" key="2">
    <source>
        <dbReference type="Pfam" id="PF22725"/>
    </source>
</evidence>
<dbReference type="InterPro" id="IPR051450">
    <property type="entry name" value="Gfo/Idh/MocA_Oxidoreductases"/>
</dbReference>
<dbReference type="InterPro" id="IPR055170">
    <property type="entry name" value="GFO_IDH_MocA-like_dom"/>
</dbReference>
<dbReference type="STRING" id="1005945.SAMN05216561_11737"/>
<dbReference type="Gene3D" id="3.40.50.720">
    <property type="entry name" value="NAD(P)-binding Rossmann-like Domain"/>
    <property type="match status" value="1"/>
</dbReference>
<evidence type="ECO:0000313" key="3">
    <source>
        <dbReference type="EMBL" id="SFJ05072.1"/>
    </source>
</evidence>
<dbReference type="SUPFAM" id="SSF55347">
    <property type="entry name" value="Glyceraldehyde-3-phosphate dehydrogenase-like, C-terminal domain"/>
    <property type="match status" value="1"/>
</dbReference>
<dbReference type="SUPFAM" id="SSF51735">
    <property type="entry name" value="NAD(P)-binding Rossmann-fold domains"/>
    <property type="match status" value="1"/>
</dbReference>
<feature type="domain" description="Gfo/Idh/MocA-like oxidoreductase N-terminal" evidence="1">
    <location>
        <begin position="2"/>
        <end position="120"/>
    </location>
</feature>
<dbReference type="PANTHER" id="PTHR43377">
    <property type="entry name" value="BILIVERDIN REDUCTASE A"/>
    <property type="match status" value="1"/>
</dbReference>
<sequence>MVKVGIIGLGKMGLSHYSIINAHEDVEVVGVCDSSGYVLDVLNKYTGVDTFSDFEKMLDVQGVEAAVISTPSKLHAPMVRACLERGIHVFCEKPFCLKPEDSAALADLARSKSLVTQVGYHNRFVGAFGEAKRLLDLGTLGRVTHVLAEAYGPVVLKPKGSTWRSKKDEGGGALYDYAAHPLDLLTWYFGRPESVSGTVLGHVFSSETEDEVYTTIDWGHGMSGQLSVSWSDESQRKMTTKITIWGTHGRINVDRQECQVYLRDDAAVPAGYEKGWNVHYTTGLTQEVDFYLRGEEYSAQLDAWIKRIEKVEVDGVGNFDDATVTDELLAAIARGGSGEVQHIVSGASVDVPPVPSGWWRRMKLRLKSRRSARTMRRA</sequence>
<dbReference type="Proteomes" id="UP000198649">
    <property type="component" value="Unassembled WGS sequence"/>
</dbReference>
<dbReference type="Pfam" id="PF01408">
    <property type="entry name" value="GFO_IDH_MocA"/>
    <property type="match status" value="1"/>
</dbReference>
<dbReference type="InterPro" id="IPR000683">
    <property type="entry name" value="Gfo/Idh/MocA-like_OxRdtase_N"/>
</dbReference>
<dbReference type="EMBL" id="FOQG01000017">
    <property type="protein sequence ID" value="SFJ05072.1"/>
    <property type="molecule type" value="Genomic_DNA"/>
</dbReference>
<name>A0A1I3N7B8_9ACTN</name>
<dbReference type="InterPro" id="IPR036291">
    <property type="entry name" value="NAD(P)-bd_dom_sf"/>
</dbReference>
<accession>A0A1I3N7B8</accession>
<organism evidence="3 4">
    <name type="scientific">Nocardioides psychrotolerans</name>
    <dbReference type="NCBI Taxonomy" id="1005945"/>
    <lineage>
        <taxon>Bacteria</taxon>
        <taxon>Bacillati</taxon>
        <taxon>Actinomycetota</taxon>
        <taxon>Actinomycetes</taxon>
        <taxon>Propionibacteriales</taxon>
        <taxon>Nocardioidaceae</taxon>
        <taxon>Nocardioides</taxon>
    </lineage>
</organism>
<gene>
    <name evidence="3" type="ORF">SAMN05216561_11737</name>
</gene>
<feature type="domain" description="GFO/IDH/MocA-like oxidoreductase" evidence="2">
    <location>
        <begin position="130"/>
        <end position="251"/>
    </location>
</feature>
<dbReference type="Gene3D" id="3.30.360.10">
    <property type="entry name" value="Dihydrodipicolinate Reductase, domain 2"/>
    <property type="match status" value="1"/>
</dbReference>
<dbReference type="RefSeq" id="WP_091116184.1">
    <property type="nucleotide sequence ID" value="NZ_BKAF01000029.1"/>
</dbReference>
<dbReference type="Pfam" id="PF22725">
    <property type="entry name" value="GFO_IDH_MocA_C3"/>
    <property type="match status" value="1"/>
</dbReference>
<keyword evidence="4" id="KW-1185">Reference proteome</keyword>